<organism evidence="1 2">
    <name type="scientific">Madurella mycetomatis</name>
    <dbReference type="NCBI Taxonomy" id="100816"/>
    <lineage>
        <taxon>Eukaryota</taxon>
        <taxon>Fungi</taxon>
        <taxon>Dikarya</taxon>
        <taxon>Ascomycota</taxon>
        <taxon>Pezizomycotina</taxon>
        <taxon>Sordariomycetes</taxon>
        <taxon>Sordariomycetidae</taxon>
        <taxon>Sordariales</taxon>
        <taxon>Sordariales incertae sedis</taxon>
        <taxon>Madurella</taxon>
    </lineage>
</organism>
<accession>A0A175W8S9</accession>
<evidence type="ECO:0000313" key="1">
    <source>
        <dbReference type="EMBL" id="KXX80198.1"/>
    </source>
</evidence>
<reference evidence="1 2" key="1">
    <citation type="journal article" date="2016" name="Genome Announc.">
        <title>Genome Sequence of Madurella mycetomatis mm55, Isolated from a Human Mycetoma Case in Sudan.</title>
        <authorList>
            <person name="Smit S."/>
            <person name="Derks M.F."/>
            <person name="Bervoets S."/>
            <person name="Fahal A."/>
            <person name="van Leeuwen W."/>
            <person name="van Belkum A."/>
            <person name="van de Sande W.W."/>
        </authorList>
    </citation>
    <scope>NUCLEOTIDE SEQUENCE [LARGE SCALE GENOMIC DNA]</scope>
    <source>
        <strain evidence="2">mm55</strain>
    </source>
</reference>
<keyword evidence="2" id="KW-1185">Reference proteome</keyword>
<dbReference type="Proteomes" id="UP000078237">
    <property type="component" value="Unassembled WGS sequence"/>
</dbReference>
<name>A0A175W8S9_9PEZI</name>
<proteinExistence type="predicted"/>
<sequence>MHQRHLALALNGTYLATPATAQITYPTKEASPVFPHTAVYTTTLTHAQNTSPQAATTAIVTFIEPRKVRWPFDGWPPNDGNPVTGTATSHLSAVQPNDAMSTWSETAEIVWTPLGNNPQDVKSTVAPPPPQRLKATLTAVYIDYSHYTMAVFGPWPRVRYDFSSKIRETVVEEAGTAYAVTIIRTGYADIEVTATVEFSDGSHHSSYRGRDYIVCEDEDYGAGYRVSGAAGIRDGVESSEMRWMCRKAAGSGRLRCPQVAIALLCIASVAACHVFADLSRQEF</sequence>
<comment type="caution">
    <text evidence="1">The sequence shown here is derived from an EMBL/GenBank/DDBJ whole genome shotgun (WGS) entry which is preliminary data.</text>
</comment>
<dbReference type="EMBL" id="LCTW02000066">
    <property type="protein sequence ID" value="KXX80198.1"/>
    <property type="molecule type" value="Genomic_DNA"/>
</dbReference>
<protein>
    <submittedName>
        <fullName evidence="1">Uncharacterized protein</fullName>
    </submittedName>
</protein>
<dbReference type="VEuPathDB" id="FungiDB:MMYC01_204226"/>
<dbReference type="AlphaFoldDB" id="A0A175W8S9"/>
<gene>
    <name evidence="1" type="ORF">MMYC01_204226</name>
</gene>
<evidence type="ECO:0000313" key="2">
    <source>
        <dbReference type="Proteomes" id="UP000078237"/>
    </source>
</evidence>